<dbReference type="Proteomes" id="UP000221653">
    <property type="component" value="Unassembled WGS sequence"/>
</dbReference>
<evidence type="ECO:0000256" key="4">
    <source>
        <dbReference type="SAM" id="MobiDB-lite"/>
    </source>
</evidence>
<sequence>MVDSVAPNPGKRKRRRKLPPPLPIRDGLNPSRVRFPAGAEPMTALAFVQHLVGSQHHRHLLDDDHAIATRFAEELVVNSAGEPYRPGDVLRGNEDVWFYRVPAPEVTVPYPIATVYEDDAILVVNKPPFLATMPRGRHITETATVRLRRSTGISELVPAHRLDRQTSGLLLFTKTPDVRGAYQKLFAERQVFKEYTAIADYDPLVVPARWECRIEKEPGEIQGRIVEGEPNAVTDLVSVTPVSDGEQARLEALHGPLAPQARYRLRPLTGKTHQLRLNMMAIGHPILGDMAYPEVMPEDAEDWAVPMHLTSTGLRFVDPLNGEDRQFSVPAWLDA</sequence>
<dbReference type="RefSeq" id="WP_098388880.1">
    <property type="nucleotide sequence ID" value="NZ_LS483464.1"/>
</dbReference>
<keyword evidence="7" id="KW-1185">Reference proteome</keyword>
<dbReference type="PANTHER" id="PTHR21600:SF84">
    <property type="entry name" value="PSEUDOURIDINE SYNTHASE RSUA_RLUA-LIKE DOMAIN-CONTAINING PROTEIN"/>
    <property type="match status" value="1"/>
</dbReference>
<dbReference type="GO" id="GO:0009982">
    <property type="term" value="F:pseudouridine synthase activity"/>
    <property type="evidence" value="ECO:0007669"/>
    <property type="project" value="InterPro"/>
</dbReference>
<dbReference type="GO" id="GO:0000455">
    <property type="term" value="P:enzyme-directed rRNA pseudouridine synthesis"/>
    <property type="evidence" value="ECO:0007669"/>
    <property type="project" value="TreeGrafter"/>
</dbReference>
<evidence type="ECO:0000313" key="6">
    <source>
        <dbReference type="EMBL" id="PFG27751.1"/>
    </source>
</evidence>
<comment type="catalytic activity">
    <reaction evidence="1">
        <text>a uridine in RNA = a pseudouridine in RNA</text>
        <dbReference type="Rhea" id="RHEA:48348"/>
        <dbReference type="Rhea" id="RHEA-COMP:12068"/>
        <dbReference type="Rhea" id="RHEA-COMP:12069"/>
        <dbReference type="ChEBI" id="CHEBI:65314"/>
        <dbReference type="ChEBI" id="CHEBI:65315"/>
    </reaction>
</comment>
<evidence type="ECO:0000256" key="2">
    <source>
        <dbReference type="ARBA" id="ARBA00031870"/>
    </source>
</evidence>
<evidence type="ECO:0000259" key="5">
    <source>
        <dbReference type="Pfam" id="PF00849"/>
    </source>
</evidence>
<reference evidence="6 7" key="1">
    <citation type="submission" date="2017-10" db="EMBL/GenBank/DDBJ databases">
        <title>Sequencing the genomes of 1000 actinobacteria strains.</title>
        <authorList>
            <person name="Klenk H.-P."/>
        </authorList>
    </citation>
    <scope>NUCLEOTIDE SEQUENCE [LARGE SCALE GENOMIC DNA]</scope>
    <source>
        <strain evidence="6 7">DSM 20688</strain>
    </source>
</reference>
<gene>
    <name evidence="6" type="ORF">ATK06_0830</name>
</gene>
<dbReference type="PROSITE" id="PS01129">
    <property type="entry name" value="PSI_RLU"/>
    <property type="match status" value="1"/>
</dbReference>
<dbReference type="OrthoDB" id="9807829at2"/>
<evidence type="ECO:0000256" key="3">
    <source>
        <dbReference type="ARBA" id="ARBA00033164"/>
    </source>
</evidence>
<dbReference type="EMBL" id="PDJF01000001">
    <property type="protein sequence ID" value="PFG27751.1"/>
    <property type="molecule type" value="Genomic_DNA"/>
</dbReference>
<evidence type="ECO:0000313" key="7">
    <source>
        <dbReference type="Proteomes" id="UP000221653"/>
    </source>
</evidence>
<dbReference type="InterPro" id="IPR006145">
    <property type="entry name" value="PsdUridine_synth_RsuA/RluA"/>
</dbReference>
<evidence type="ECO:0000256" key="1">
    <source>
        <dbReference type="ARBA" id="ARBA00000073"/>
    </source>
</evidence>
<comment type="caution">
    <text evidence="6">The sequence shown here is derived from an EMBL/GenBank/DDBJ whole genome shotgun (WGS) entry which is preliminary data.</text>
</comment>
<accession>A0A2A9DMZ2</accession>
<dbReference type="PANTHER" id="PTHR21600">
    <property type="entry name" value="MITOCHONDRIAL RNA PSEUDOURIDINE SYNTHASE"/>
    <property type="match status" value="1"/>
</dbReference>
<dbReference type="GO" id="GO:0003723">
    <property type="term" value="F:RNA binding"/>
    <property type="evidence" value="ECO:0007669"/>
    <property type="project" value="InterPro"/>
</dbReference>
<dbReference type="InterPro" id="IPR006224">
    <property type="entry name" value="PsdUridine_synth_RluA-like_CS"/>
</dbReference>
<dbReference type="InterPro" id="IPR050188">
    <property type="entry name" value="RluA_PseudoU_synthase"/>
</dbReference>
<dbReference type="InterPro" id="IPR020103">
    <property type="entry name" value="PsdUridine_synth_cat_dom_sf"/>
</dbReference>
<feature type="domain" description="Pseudouridine synthase RsuA/RluA-like" evidence="5">
    <location>
        <begin position="121"/>
        <end position="279"/>
    </location>
</feature>
<proteinExistence type="predicted"/>
<dbReference type="Pfam" id="PF00849">
    <property type="entry name" value="PseudoU_synth_2"/>
    <property type="match status" value="1"/>
</dbReference>
<dbReference type="Gene3D" id="3.30.2350.10">
    <property type="entry name" value="Pseudouridine synthase"/>
    <property type="match status" value="1"/>
</dbReference>
<dbReference type="GO" id="GO:0140098">
    <property type="term" value="F:catalytic activity, acting on RNA"/>
    <property type="evidence" value="ECO:0007669"/>
    <property type="project" value="UniProtKB-ARBA"/>
</dbReference>
<protein>
    <recommendedName>
        <fullName evidence="2">RNA pseudouridylate synthase</fullName>
    </recommendedName>
    <alternativeName>
        <fullName evidence="3">RNA-uridine isomerase</fullName>
    </alternativeName>
</protein>
<organism evidence="6 7">
    <name type="scientific">Corynebacterium renale</name>
    <dbReference type="NCBI Taxonomy" id="1724"/>
    <lineage>
        <taxon>Bacteria</taxon>
        <taxon>Bacillati</taxon>
        <taxon>Actinomycetota</taxon>
        <taxon>Actinomycetes</taxon>
        <taxon>Mycobacteriales</taxon>
        <taxon>Corynebacteriaceae</taxon>
        <taxon>Corynebacterium</taxon>
    </lineage>
</organism>
<dbReference type="AlphaFoldDB" id="A0A2A9DMZ2"/>
<feature type="region of interest" description="Disordered" evidence="4">
    <location>
        <begin position="1"/>
        <end position="31"/>
    </location>
</feature>
<dbReference type="STRING" id="1724.GCA_001044175_02433"/>
<name>A0A2A9DMZ2_9CORY</name>
<dbReference type="SUPFAM" id="SSF55120">
    <property type="entry name" value="Pseudouridine synthase"/>
    <property type="match status" value="1"/>
</dbReference>